<dbReference type="InterPro" id="IPR010390">
    <property type="entry name" value="ABC-2_transporter-like"/>
</dbReference>
<keyword evidence="3" id="KW-1185">Reference proteome</keyword>
<dbReference type="PANTHER" id="PTHR36833:SF1">
    <property type="entry name" value="INTEGRAL MEMBRANE TRANSPORT PROTEIN"/>
    <property type="match status" value="1"/>
</dbReference>
<feature type="transmembrane region" description="Helical" evidence="1">
    <location>
        <begin position="225"/>
        <end position="246"/>
    </location>
</feature>
<evidence type="ECO:0000313" key="2">
    <source>
        <dbReference type="EMBL" id="KRL61922.1"/>
    </source>
</evidence>
<feature type="transmembrane region" description="Helical" evidence="1">
    <location>
        <begin position="62"/>
        <end position="83"/>
    </location>
</feature>
<dbReference type="STRING" id="1122152.GCA_000425905_01379"/>
<feature type="transmembrane region" description="Helical" evidence="1">
    <location>
        <begin position="25"/>
        <end position="50"/>
    </location>
</feature>
<keyword evidence="1" id="KW-0812">Transmembrane</keyword>
<keyword evidence="1" id="KW-0472">Membrane</keyword>
<accession>A0A0R1S5G4</accession>
<comment type="caution">
    <text evidence="2">The sequence shown here is derived from an EMBL/GenBank/DDBJ whole genome shotgun (WGS) entry which is preliminary data.</text>
</comment>
<protein>
    <recommendedName>
        <fullName evidence="4">ABC transporter permease</fullName>
    </recommendedName>
</protein>
<dbReference type="PATRIC" id="fig|1122152.4.peg.427"/>
<name>A0A0R1S5G4_9LACO</name>
<sequence length="258" mass="29766">MRYLKLAKAYLKINLKSLAVYDLDFYFGIFGMMIQNVLNLVALSFLFNIVPKIKGFTYDDLLLTYSLSTFSFSIFRCFFINTLNLAEFINKGNLDTILVKPINPLFQLINQRADEDAWGDLLVSFVLLITVSLKLHYAWYIILMLIFISFFTSLIFMSIALLGNVVSLFSNGLSDLAEITFDLFELSKYPLAIYSAPLKIILTFILPVGWVASFPLERVATYHEMYWVLIIPLISIVYFVIIYKLWNIFINNYQSTGS</sequence>
<dbReference type="PANTHER" id="PTHR36833">
    <property type="entry name" value="SLR0610 PROTEIN-RELATED"/>
    <property type="match status" value="1"/>
</dbReference>
<dbReference type="AlphaFoldDB" id="A0A0R1S5G4"/>
<dbReference type="Pfam" id="PF06182">
    <property type="entry name" value="ABC2_membrane_6"/>
    <property type="match status" value="1"/>
</dbReference>
<gene>
    <name evidence="2" type="ORF">FC23_GL000420</name>
</gene>
<dbReference type="OrthoDB" id="9788195at2"/>
<dbReference type="Proteomes" id="UP000051931">
    <property type="component" value="Unassembled WGS sequence"/>
</dbReference>
<evidence type="ECO:0000313" key="3">
    <source>
        <dbReference type="Proteomes" id="UP000051931"/>
    </source>
</evidence>
<evidence type="ECO:0008006" key="4">
    <source>
        <dbReference type="Google" id="ProtNLM"/>
    </source>
</evidence>
<feature type="transmembrane region" description="Helical" evidence="1">
    <location>
        <begin position="137"/>
        <end position="170"/>
    </location>
</feature>
<feature type="transmembrane region" description="Helical" evidence="1">
    <location>
        <begin position="191"/>
        <end position="213"/>
    </location>
</feature>
<evidence type="ECO:0000256" key="1">
    <source>
        <dbReference type="SAM" id="Phobius"/>
    </source>
</evidence>
<proteinExistence type="predicted"/>
<reference evidence="2 3" key="1">
    <citation type="journal article" date="2015" name="Genome Announc.">
        <title>Expanding the biotechnology potential of lactobacilli through comparative genomics of 213 strains and associated genera.</title>
        <authorList>
            <person name="Sun Z."/>
            <person name="Harris H.M."/>
            <person name="McCann A."/>
            <person name="Guo C."/>
            <person name="Argimon S."/>
            <person name="Zhang W."/>
            <person name="Yang X."/>
            <person name="Jeffery I.B."/>
            <person name="Cooney J.C."/>
            <person name="Kagawa T.F."/>
            <person name="Liu W."/>
            <person name="Song Y."/>
            <person name="Salvetti E."/>
            <person name="Wrobel A."/>
            <person name="Rasinkangas P."/>
            <person name="Parkhill J."/>
            <person name="Rea M.C."/>
            <person name="O'Sullivan O."/>
            <person name="Ritari J."/>
            <person name="Douillard F.P."/>
            <person name="Paul Ross R."/>
            <person name="Yang R."/>
            <person name="Briner A.E."/>
            <person name="Felis G.E."/>
            <person name="de Vos W.M."/>
            <person name="Barrangou R."/>
            <person name="Klaenhammer T.R."/>
            <person name="Caufield P.W."/>
            <person name="Cui Y."/>
            <person name="Zhang H."/>
            <person name="O'Toole P.W."/>
        </authorList>
    </citation>
    <scope>NUCLEOTIDE SEQUENCE [LARGE SCALE GENOMIC DNA]</scope>
    <source>
        <strain evidence="2 3">DSM 15354</strain>
    </source>
</reference>
<dbReference type="EMBL" id="AZFB01000015">
    <property type="protein sequence ID" value="KRL61922.1"/>
    <property type="molecule type" value="Genomic_DNA"/>
</dbReference>
<dbReference type="eggNOG" id="COG3694">
    <property type="taxonomic scope" value="Bacteria"/>
</dbReference>
<organism evidence="2 3">
    <name type="scientific">Lactobacillus psittaci DSM 15354</name>
    <dbReference type="NCBI Taxonomy" id="1122152"/>
    <lineage>
        <taxon>Bacteria</taxon>
        <taxon>Bacillati</taxon>
        <taxon>Bacillota</taxon>
        <taxon>Bacilli</taxon>
        <taxon>Lactobacillales</taxon>
        <taxon>Lactobacillaceae</taxon>
        <taxon>Lactobacillus</taxon>
    </lineage>
</organism>
<keyword evidence="1" id="KW-1133">Transmembrane helix</keyword>
<dbReference type="RefSeq" id="WP_027825322.1">
    <property type="nucleotide sequence ID" value="NZ_AUEI01000016.1"/>
</dbReference>